<evidence type="ECO:0000313" key="1">
    <source>
        <dbReference type="EMBL" id="JAG92063.1"/>
    </source>
</evidence>
<protein>
    <submittedName>
        <fullName evidence="1">Uncharacterized protein</fullName>
    </submittedName>
</protein>
<dbReference type="EMBL" id="GBZX01000677">
    <property type="protein sequence ID" value="JAG92063.1"/>
    <property type="molecule type" value="mRNA"/>
</dbReference>
<dbReference type="AlphaFoldDB" id="A0A0C9SEX4"/>
<name>A0A0C9SEX4_AMBAM</name>
<sequence>METALLSLASFPAASVSPKVPELPCASPRFVAPSCCCRFAGCCRWATNSDHVVASPGCRSCLRMLLLRAQRVIVSYSLMPGKELTFVTCLQTSSQQSSPISTQNNEQHYTGAYRRFSANTLPHKPALAKHS</sequence>
<feature type="non-terminal residue" evidence="1">
    <location>
        <position position="131"/>
    </location>
</feature>
<reference evidence="1" key="1">
    <citation type="journal article" date="2015" name="PLoS ONE">
        <title>An Insight into the Sialome of the Lone Star Tick, Amblyomma americanum, with a Glimpse on Its Time Dependent Gene Expression.</title>
        <authorList>
            <person name="Karim S."/>
            <person name="Ribeiro J.M."/>
        </authorList>
    </citation>
    <scope>NUCLEOTIDE SEQUENCE</scope>
    <source>
        <tissue evidence="1">Salivary gland</tissue>
    </source>
</reference>
<organism evidence="1">
    <name type="scientific">Amblyomma americanum</name>
    <name type="common">Lone star tick</name>
    <dbReference type="NCBI Taxonomy" id="6943"/>
    <lineage>
        <taxon>Eukaryota</taxon>
        <taxon>Metazoa</taxon>
        <taxon>Ecdysozoa</taxon>
        <taxon>Arthropoda</taxon>
        <taxon>Chelicerata</taxon>
        <taxon>Arachnida</taxon>
        <taxon>Acari</taxon>
        <taxon>Parasitiformes</taxon>
        <taxon>Ixodida</taxon>
        <taxon>Ixodoidea</taxon>
        <taxon>Ixodidae</taxon>
        <taxon>Amblyomminae</taxon>
        <taxon>Amblyomma</taxon>
    </lineage>
</organism>
<accession>A0A0C9SEX4</accession>
<proteinExistence type="evidence at transcript level"/>